<dbReference type="EMBL" id="VDUY01000003">
    <property type="protein sequence ID" value="TXL66344.1"/>
    <property type="molecule type" value="Genomic_DNA"/>
</dbReference>
<organism evidence="3 4">
    <name type="scientific">Zeimonas arvi</name>
    <dbReference type="NCBI Taxonomy" id="2498847"/>
    <lineage>
        <taxon>Bacteria</taxon>
        <taxon>Pseudomonadati</taxon>
        <taxon>Pseudomonadota</taxon>
        <taxon>Betaproteobacteria</taxon>
        <taxon>Burkholderiales</taxon>
        <taxon>Burkholderiaceae</taxon>
        <taxon>Zeimonas</taxon>
    </lineage>
</organism>
<sequence>MKVILSVDAVRFPLTGIGRYTWELARNLPLIDSPPNLRLFSGGRFIDRLPSDSGAGASAAAGRGAGIALRLRRMLQNSTLAVRAHRSLLSMRQARALRGSEDAVYHGPQFYLPKFDGPSVATIHDLSVYNWADCHPPGRAGMIRGEIELALERASMLITDSEFTRREVADFFGLPLDRLRAVPLASSEAFRPYPREELAPTLSRHGLQAGSYCLFAGTIEPRKNIDALLDAYGTLPKTLRGRWPLVLCGYEGWRSGQLHSRIEQGSRQGWLKYLGYVAGDDLPKVVAGARLFAFPSLYEGFGLPVLEAMASGVPVVCSDSSSLPEVAGDAAAMCAPEDVDALKDMLTTGLEDEAWREGARERGLSRAAQFSWRRCAEETAAVYRAIAR</sequence>
<evidence type="ECO:0000313" key="4">
    <source>
        <dbReference type="Proteomes" id="UP000321548"/>
    </source>
</evidence>
<dbReference type="AlphaFoldDB" id="A0A5C8NZA8"/>
<dbReference type="PANTHER" id="PTHR46401:SF2">
    <property type="entry name" value="GLYCOSYLTRANSFERASE WBBK-RELATED"/>
    <property type="match status" value="1"/>
</dbReference>
<dbReference type="OrthoDB" id="433681at2"/>
<dbReference type="RefSeq" id="WP_147704255.1">
    <property type="nucleotide sequence ID" value="NZ_VDUY01000003.1"/>
</dbReference>
<dbReference type="InterPro" id="IPR001296">
    <property type="entry name" value="Glyco_trans_1"/>
</dbReference>
<keyword evidence="4" id="KW-1185">Reference proteome</keyword>
<comment type="caution">
    <text evidence="3">The sequence shown here is derived from an EMBL/GenBank/DDBJ whole genome shotgun (WGS) entry which is preliminary data.</text>
</comment>
<dbReference type="CDD" id="cd03809">
    <property type="entry name" value="GT4_MtfB-like"/>
    <property type="match status" value="1"/>
</dbReference>
<evidence type="ECO:0000313" key="3">
    <source>
        <dbReference type="EMBL" id="TXL66344.1"/>
    </source>
</evidence>
<dbReference type="Gene3D" id="3.40.50.2000">
    <property type="entry name" value="Glycogen Phosphorylase B"/>
    <property type="match status" value="2"/>
</dbReference>
<dbReference type="FunFam" id="3.40.50.2000:FF:000119">
    <property type="entry name" value="Glycosyl transferase group 1"/>
    <property type="match status" value="1"/>
</dbReference>
<gene>
    <name evidence="3" type="ORF">FHP08_09785</name>
</gene>
<dbReference type="GO" id="GO:0016757">
    <property type="term" value="F:glycosyltransferase activity"/>
    <property type="evidence" value="ECO:0007669"/>
    <property type="project" value="InterPro"/>
</dbReference>
<dbReference type="Pfam" id="PF00534">
    <property type="entry name" value="Glycos_transf_1"/>
    <property type="match status" value="1"/>
</dbReference>
<dbReference type="GO" id="GO:0009103">
    <property type="term" value="P:lipopolysaccharide biosynthetic process"/>
    <property type="evidence" value="ECO:0007669"/>
    <property type="project" value="TreeGrafter"/>
</dbReference>
<accession>A0A5C8NZA8</accession>
<proteinExistence type="predicted"/>
<evidence type="ECO:0000256" key="1">
    <source>
        <dbReference type="ARBA" id="ARBA00022679"/>
    </source>
</evidence>
<feature type="domain" description="Glycosyl transferase family 1" evidence="2">
    <location>
        <begin position="212"/>
        <end position="362"/>
    </location>
</feature>
<dbReference type="PANTHER" id="PTHR46401">
    <property type="entry name" value="GLYCOSYLTRANSFERASE WBBK-RELATED"/>
    <property type="match status" value="1"/>
</dbReference>
<name>A0A5C8NZA8_9BURK</name>
<evidence type="ECO:0000259" key="2">
    <source>
        <dbReference type="Pfam" id="PF00534"/>
    </source>
</evidence>
<keyword evidence="1 3" id="KW-0808">Transferase</keyword>
<dbReference type="Proteomes" id="UP000321548">
    <property type="component" value="Unassembled WGS sequence"/>
</dbReference>
<reference evidence="3 4" key="1">
    <citation type="submission" date="2019-06" db="EMBL/GenBank/DDBJ databases">
        <title>Quisquiliibacterium sp. nov., isolated from a maize field.</title>
        <authorList>
            <person name="Lin S.-Y."/>
            <person name="Tsai C.-F."/>
            <person name="Young C.-C."/>
        </authorList>
    </citation>
    <scope>NUCLEOTIDE SEQUENCE [LARGE SCALE GENOMIC DNA]</scope>
    <source>
        <strain evidence="3 4">CC-CFT501</strain>
    </source>
</reference>
<dbReference type="SUPFAM" id="SSF53756">
    <property type="entry name" value="UDP-Glycosyltransferase/glycogen phosphorylase"/>
    <property type="match status" value="1"/>
</dbReference>
<protein>
    <submittedName>
        <fullName evidence="3">Glycosyltransferase family 4 protein</fullName>
    </submittedName>
</protein>